<proteinExistence type="predicted"/>
<organism evidence="1 2">
    <name type="scientific">Streptomyces hygroscopicus</name>
    <dbReference type="NCBI Taxonomy" id="1912"/>
    <lineage>
        <taxon>Bacteria</taxon>
        <taxon>Bacillati</taxon>
        <taxon>Actinomycetota</taxon>
        <taxon>Actinomycetes</taxon>
        <taxon>Kitasatosporales</taxon>
        <taxon>Streptomycetaceae</taxon>
        <taxon>Streptomyces</taxon>
        <taxon>Streptomyces violaceusniger group</taxon>
    </lineage>
</organism>
<protein>
    <recommendedName>
        <fullName evidence="3">Thiamine pyrophosphate enzyme N-terminal TPP-binding domain-containing protein</fullName>
    </recommendedName>
</protein>
<name>A0ABQ3TTB1_STRHY</name>
<gene>
    <name evidence="1" type="ORF">TPA0910_09950</name>
</gene>
<dbReference type="Proteomes" id="UP001054854">
    <property type="component" value="Unassembled WGS sequence"/>
</dbReference>
<sequence>MARVCEFIAARLRAWDVDRVFGVPVRHIDPLVTALNGAA</sequence>
<accession>A0ABQ3TTB1</accession>
<comment type="caution">
    <text evidence="1">The sequence shown here is derived from an EMBL/GenBank/DDBJ whole genome shotgun (WGS) entry which is preliminary data.</text>
</comment>
<keyword evidence="2" id="KW-1185">Reference proteome</keyword>
<reference evidence="1" key="1">
    <citation type="submission" date="2024-05" db="EMBL/GenBank/DDBJ databases">
        <title>Whole genome shotgun sequence of Streptomyces hygroscopicus NBRC 113678.</title>
        <authorList>
            <person name="Komaki H."/>
            <person name="Tamura T."/>
        </authorList>
    </citation>
    <scope>NUCLEOTIDE SEQUENCE</scope>
    <source>
        <strain evidence="1">N11-34</strain>
    </source>
</reference>
<dbReference type="EMBL" id="BNEK01000002">
    <property type="protein sequence ID" value="GHJ26562.1"/>
    <property type="molecule type" value="Genomic_DNA"/>
</dbReference>
<evidence type="ECO:0000313" key="1">
    <source>
        <dbReference type="EMBL" id="GHJ26562.1"/>
    </source>
</evidence>
<evidence type="ECO:0008006" key="3">
    <source>
        <dbReference type="Google" id="ProtNLM"/>
    </source>
</evidence>
<evidence type="ECO:0000313" key="2">
    <source>
        <dbReference type="Proteomes" id="UP001054854"/>
    </source>
</evidence>